<dbReference type="Gene3D" id="2.60.40.10">
    <property type="entry name" value="Immunoglobulins"/>
    <property type="match status" value="14"/>
</dbReference>
<keyword evidence="4" id="KW-1185">Reference proteome</keyword>
<keyword evidence="1" id="KW-0472">Membrane</keyword>
<dbReference type="Pfam" id="PF12245">
    <property type="entry name" value="Big_3_2"/>
    <property type="match status" value="1"/>
</dbReference>
<dbReference type="Gene3D" id="1.50.10.20">
    <property type="match status" value="1"/>
</dbReference>
<dbReference type="SUPFAM" id="SSF81853">
    <property type="entry name" value="Family 10 polysaccharide lyase"/>
    <property type="match status" value="1"/>
</dbReference>
<keyword evidence="1" id="KW-1133">Transmembrane helix</keyword>
<organism evidence="3 4">
    <name type="scientific">Lampropedia aestuarii</name>
    <dbReference type="NCBI Taxonomy" id="2562762"/>
    <lineage>
        <taxon>Bacteria</taxon>
        <taxon>Pseudomonadati</taxon>
        <taxon>Pseudomonadota</taxon>
        <taxon>Betaproteobacteria</taxon>
        <taxon>Burkholderiales</taxon>
        <taxon>Comamonadaceae</taxon>
        <taxon>Lampropedia</taxon>
    </lineage>
</organism>
<protein>
    <recommendedName>
        <fullName evidence="2">Fibronectin type-III domain-containing protein</fullName>
    </recommendedName>
</protein>
<dbReference type="CDD" id="cd00688">
    <property type="entry name" value="ISOPREN_C2_like"/>
    <property type="match status" value="1"/>
</dbReference>
<dbReference type="InterPro" id="IPR022038">
    <property type="entry name" value="Ig-like_bact"/>
</dbReference>
<evidence type="ECO:0000313" key="4">
    <source>
        <dbReference type="Proteomes" id="UP000306236"/>
    </source>
</evidence>
<name>A0A4S5BFK7_9BURK</name>
<dbReference type="SUPFAM" id="SSF82171">
    <property type="entry name" value="DPP6 N-terminal domain-like"/>
    <property type="match status" value="1"/>
</dbReference>
<dbReference type="InterPro" id="IPR036116">
    <property type="entry name" value="FN3_sf"/>
</dbReference>
<evidence type="ECO:0000259" key="2">
    <source>
        <dbReference type="SMART" id="SM00060"/>
    </source>
</evidence>
<comment type="caution">
    <text evidence="3">The sequence shown here is derived from an EMBL/GenBank/DDBJ whole genome shotgun (WGS) entry which is preliminary data.</text>
</comment>
<dbReference type="PROSITE" id="PS50007">
    <property type="entry name" value="PIPLC_X_DOMAIN"/>
    <property type="match status" value="1"/>
</dbReference>
<dbReference type="EMBL" id="SSWX01000029">
    <property type="protein sequence ID" value="THJ31020.1"/>
    <property type="molecule type" value="Genomic_DNA"/>
</dbReference>
<dbReference type="InterPro" id="IPR003961">
    <property type="entry name" value="FN3_dom"/>
</dbReference>
<dbReference type="InterPro" id="IPR013783">
    <property type="entry name" value="Ig-like_fold"/>
</dbReference>
<proteinExistence type="predicted"/>
<evidence type="ECO:0000256" key="1">
    <source>
        <dbReference type="SAM" id="Phobius"/>
    </source>
</evidence>
<dbReference type="Pfam" id="PF07705">
    <property type="entry name" value="CARDB"/>
    <property type="match status" value="5"/>
</dbReference>
<dbReference type="Gene3D" id="2.140.10.30">
    <property type="entry name" value="Dipeptidylpeptidase IV, N-terminal domain"/>
    <property type="match status" value="1"/>
</dbReference>
<accession>A0A4S5BFK7</accession>
<dbReference type="Pfam" id="PF17957">
    <property type="entry name" value="Big_7"/>
    <property type="match status" value="1"/>
</dbReference>
<dbReference type="RefSeq" id="WP_136407733.1">
    <property type="nucleotide sequence ID" value="NZ_SSWX01000029.1"/>
</dbReference>
<dbReference type="SMART" id="SM00060">
    <property type="entry name" value="FN3"/>
    <property type="match status" value="3"/>
</dbReference>
<evidence type="ECO:0000313" key="3">
    <source>
        <dbReference type="EMBL" id="THJ31020.1"/>
    </source>
</evidence>
<dbReference type="InterPro" id="IPR008930">
    <property type="entry name" value="Terpenoid_cyclase/PrenylTrfase"/>
</dbReference>
<feature type="domain" description="Fibronectin type-III" evidence="2">
    <location>
        <begin position="3340"/>
        <end position="3422"/>
    </location>
</feature>
<dbReference type="SUPFAM" id="SSF48239">
    <property type="entry name" value="Terpenoid cyclases/Protein prenyltransferases"/>
    <property type="match status" value="1"/>
</dbReference>
<dbReference type="InterPro" id="IPR025965">
    <property type="entry name" value="FlgD/Vpr_Ig-like"/>
</dbReference>
<dbReference type="Gene3D" id="2.60.40.4070">
    <property type="match status" value="2"/>
</dbReference>
<dbReference type="Gene3D" id="2.120.10.30">
    <property type="entry name" value="TolB, C-terminal domain"/>
    <property type="match status" value="2"/>
</dbReference>
<reference evidence="3 4" key="1">
    <citation type="submission" date="2019-04" db="EMBL/GenBank/DDBJ databases">
        <title>Lampropedia sp YIM MLB12 draf genome.</title>
        <authorList>
            <person name="Wang Y.-X."/>
        </authorList>
    </citation>
    <scope>NUCLEOTIDE SEQUENCE [LARGE SCALE GENOMIC DNA]</scope>
    <source>
        <strain evidence="3 4">YIM MLB12</strain>
    </source>
</reference>
<feature type="domain" description="Fibronectin type-III" evidence="2">
    <location>
        <begin position="3879"/>
        <end position="3962"/>
    </location>
</feature>
<dbReference type="Pfam" id="PF13860">
    <property type="entry name" value="FlgD_ig"/>
    <property type="match status" value="1"/>
</dbReference>
<dbReference type="InterPro" id="IPR011635">
    <property type="entry name" value="CARDB"/>
</dbReference>
<keyword evidence="1" id="KW-0812">Transmembrane</keyword>
<gene>
    <name evidence="3" type="ORF">E8K88_16270</name>
</gene>
<dbReference type="SUPFAM" id="SSF63825">
    <property type="entry name" value="YWTD domain"/>
    <property type="match status" value="1"/>
</dbReference>
<dbReference type="PANTHER" id="PTHR35902">
    <property type="entry name" value="S-LAYER DOMAIN-LIKE PROTEIN-RELATED"/>
    <property type="match status" value="1"/>
</dbReference>
<sequence>MKKIKLSGAALLWHWLCAGIFLYAISDGAVATTNSLQRFNDLHAMYGQTKQPVDEGHLHAIVPKDFSLKSAASAKYLRDINGVPVIEVDGNFDAGEHGIRALVAQEFYKNHADIYDFLIFSTGFNFDLGGDSTLGFHSLVKNEVQGLGRSLLDNTSQYGSTGKLQATIDMGPVARMVLDPFNAQFDKPLNTFVHEVMHQWGAYVKYKDRNGLIRSDLLGHQGGHWSYLLDTGASIMYGQSWRDNGDGTFTAIDGREFLSPIDLYLMGMVGKDEVPPLNLLVAPAEDPNTINGIGDTIRATATSVTIDDIIAAQGPRIPSVENSQKDFHFAFIYLVRPGQEPSEADIAAINNLRVEASTRISAMTRGMATANSFVQPLGEGRAGEPSIFVTDGQPSPTPAGITAAASWLISKQQISGEWADLASTNSRDTTQAMLALQELQRATAIDASLATAGNWLSGKEFSSPDALSRKMQVLGRASTAHDIERLLVMQNTDGGWGFTTRHHSSLMDTALAVKALSQPAMVDGNDALSQAYQYLLAQQNADGGWSSNAAGVSQLASSAHMLEVLSSRLTSDQKSRAFHYLAAQQRADGGFGQEKSTSHETAEVLIAATRAGALDAIQAKAASNYLLAQQRMDGSWDGSVYATAVAIRALTGTDVPNWALERFTAAQTDVPAGVPVLLTALVKNTSGARVPETVLRTYMADVSGPKARQDISLPALAPGAQARIEFIVHTLGYSGALRLVAEVDPDDLVGERVRSDNVLSIDVHVGAPQTGVDLLITADDIVANPAQLSSLPADIQITALVTNAGSLAANAVKAVLWEGEEGNLKQSIAAEQVFSIGAQAQNTLVFDVILKRSGSRLYTVELDPDNAIGETNKENNIASVKVQTRDALDVALAQSDIQVAPTMLSAGVDAQIQVNVRNIGTVDTTDFTVQLVILDAQATEVSKQNVRLQIASGQTRTAEFTWRPATEGAHRLEVRLDPERVLSEQDTSNNFAAQSVQVGERYTGVNIAVSYKSISISPQPVRSAQATQLTASILNSGLSAAAGFDVEFFLGDPEHGGLLLATERVEALAAGAETTITTTWQDPRGQGQQLLYVVLDRAQELLELQRTDNSAFVVTEMLSLPDLAIGRANIQVTPEAPASGTTVSIVGTVANLGDLPAHDVVIAIFEEDAAQPLASRVLPVIEGKNSGSFAFSYLVTNVQMGPLVIKVDPEDHILELNEANNNAVIDLNAQDLDFYADQKFISPNGDGVKDDTRLRFRLASAEDVYITVVRKDNGRVVRTARDPVNWRAVQTGSWLWNGTDDRGVVVKDGDYSIQVWNSERSLGSAEVRVDNNRSSVVEAFGTRHGHHAVLIPPDSGWNVLHHSLRLAPYAYVSERQTVFGSAVYIIKRIDARTGAEIVVYSGEAMPQNFDPGVDGSRLVFYQEGVLSVTNAYGRDKKILKESDEYQDRSACFAIGDANNEYVYLQLNTKLYRYDVDGNEELIRDEEGMARRYCLSNESDMWEMLSPDRKFIADRSNGILSVETGDNSYYQIDQYTFNYSPRGPIWSPDASKLFFELSDMIRIYPESVYPNVNSKVVVYGIDGEILHDFGTGAFGAFWSDDSREIYYYNILKSECGGALCWGVGIYSLDVETKNIRLVYEFQKNTGNPPVLIRDKEGGVCAAGFYSALISYLGCGLSLESGVAINPQDSFKALYPTNLDGELWVDGYSISRLFEKKFLEDRIIPAGPSNGGILRGALDEQNGIFYYKNTDSSIMAYSSTQNMSAMVRVSRVPGGRALRISGTADDMNFLRYSIEYRKEGQSDWAELALPSNAPVRRGVFVGAWVPPGIGVYEIKLTVEDRAGNKRAEITRINYGINPAVTDLKLSEQYISPNGDGVQDDVKISFRVLEPVNFDIEILDESGHLVRRVELSYPSGGVTDEYVWNGRDQNGSIVPDGSYRIVAADFEWVLGIDTAPPISLKGTHELLFMDHPFFQKDDQNGMPCQIIKGSHRSWENNVDGKRVCLNTEALGWSVQDENPGKMVLQRRRLGDGYWIDIYSGNYAASDPHYWSMKDYELLSGDEYRIVADDLAGNISINVGRLVQDVSVVFVDGEAVELGINSIVDAENIILEAASTYAEKPRSVVLRISREDVPVMSVSAVFDKGFAVAIVDTSLLDSGERYQFHFLFDFINAGEQSTRNHELSFSKSTDAGESADAASVHPGSHIDYSYTPPSLFDERVRYDVYLQSDEDLRYLSPVYIGGLLFRISGDFRACVKYFVIIKPYYIDTLGQKIYYSEGGKTLAAISCNGLSVKVASNPQACSSNASSPLSIELNPNKSASSSEVPNLDHLVFGRRIDGVEDIFFNAISPSYGTAYFSNILPASQSGEWFARMQDVEGKTFETPVELTVDFSPPLLQITNPHNAQKVCGRMIYDVYQAIPSLRAGVEIFSRIDDPEGWLYFSSVRYINPGKPYARTTFRDSPSPSMEVKRGDVLREQFPKERDAEPIAINEGYEGPISRLFDFTGEVAVDVKVSNWAGMQTCESVQFYVDASVDVDLPTLSTRLFSPTLEEMFVFGNADEAVTLQAVVYETKTEIVEGRERLIPNYDRPVRRFDPLSLQPGKFEIVWDGNGDGATRLPDGMYAFEFVFTDDCGLTKTFSALDRSSLIFEIDATAPALAIDFPGAGDALSMLVGVIGSATDRNFHAWGLEYAFGHAPEDEDWVSIANGGGAQQNAQFAVWNMLHLEPGPYSLRLKAIDKPGNEAQLVVPVERVDAQWLLEYAEAAPELFSPNGDNRLDVAALRFGLQGESLVTVRVLRAGVPVALLLDTVRLPAGTHTVQWDGLTRDRVPAVDGVYHWMLEVHSALNPGLMQAERIQLVLDATAPALQFSVVDGQHIKGETEVRATVQDMHLEEYAISVQQNGLVTPLLSGTESLSALSIGDLREFEEGPLTLRVRASDRAATEAMLNVDVVIDNTAPVLALVEPADGSYHSGSELKPIEAGIDELNLKRWTLSLVDQAGVQQLLYEGGSWPLLSSLTWRPSDHADGNYSLQLTAEDHAGWVSSLSHRVVVDSTAPIASIELPAQSAAVEGETPVIGTATDANLEEYLLEVAPGVISQASRWTTLERASTGVNNEQLGMLPALPDGVYTLRLTVLDKAGNRSEAITELRFNNGIPGAIVLTGAIEAGERVRLNWNLTEPVPIKGYHVEQNGVQLTSALLEENTYLVDQPGGGAAKFVVIAHTETGRTLRSNEVSLTLSAPGLQAFIASPRNSAVVSGTVQVLGTAHSSRQELREYTLELAPGSNPQPSDFETVRRSTIGVQNGVLGQWDTAGLAEGSEHTLLLSVWDIEARVQRARITVSVDNVAPAKPTGLTGKPMGSDVSLAWDANTEADLAGYLLYRDGELVNGNEESSSPITAYLLHTNHYLDQQVPDGASIYTVQAVDQAGNVSALSDPAGVQLDNRAPKAIITSPQSETRVNAAVVLLATVEDKDVASVQFEFRLEGQTQWERLGSALTQEPFTVPWNPAGLSMGPYEFRAVATDRNHNVDPEPAAIRLVYTDTPVRTATARVDGRRVTIDWVPSDVASVREYQVVKNGCCIWQSVEAGLNTLSFDGMSDDLHVFEIYSRDASGNRVDQTLSVTALVHTPTLEQPYSPVATRSVDLQGKGTKEHTAELRVAHDGGEELLSVEVGSDGQFKFVDVPLATGRNDFSLVLLDDLGNRSNRASAYIVTAIPPATPLNVTSDIGPDAQVSLQWDANSEPDILGYAVLYEGGLTAQQISQWDYLEVDALIYRVTVRSSYQGEVVLRAHDGFGWIPLAKAVLTGGAYTFDLDVPYKTSRLSVQHQATNYPEFSFELEYAPVFTETQWTGQLPNGELELAVIAVNTVGLSSPPSDPIKLEIDNGVELPQAQNLTVSLPAQANALQVDWQHPAPMGTVDRYHLYRALQAGGPYQRIASLDTGSDGYLDSGLVGGKSYFYVVRMADALGNESAASNEDSGVPRAAIEGAQLFFPAQSNVPFHTSRGDVAVHGMAVPGASVQLRSDGGQVLAQAKATESVESTQVQTQLALGSWSPDGRYLVTHSVSRWQLYGEPAQGQGFSLIRSQASGVDSDITWSPDSQYFAYTNAGQIWIHHVADGVTVNHTASDVDGMDWSREYGLTFALNGSLYALESVTSEPKLLLQGDNNQHPRWSPDGRMLLYMQSTSDSNSTNRSVVSVLNPETHETEQVTSILHSFRVVPPVEWSRDGATILWSEGDSRLMSYRLSDGLTTSVFEGISHDQVHILPYTDALVFRTANGYQTNGDVQDAAHFQSIPGNAAISSVLAGGQVAYTQRGAGDWVHALVKPAGMFVFTEIPLAFGDNRLTAHASSALGSAVSDPVSIVRASQTELLPDLEVRAEQILLIPSVLHQGETTRVAVRVFNIGTSPSRPVRGSLVAVHNGDAQTIGQLNVPAIAAGSSASLTLDWTPLQSGTYQLVVSIDPERSVSDANRDNNIAWRDATVLAVGQSLDMTLKLDKGIYQPTEQVAIELELLNGGARASGVIKLFVEDEQGYLVATLPDIAVGNIDGGQRRSFEAHWTSGNTLPGAYRVRAQLRSGSNTLAQTQAAFSIAQQQGTAVARIFSDRSSYVRANSLNLTGTVDFSGFGAEVAQVPVTITIRDPNNTVVFTDTRQYAPRERITMHVVWAFGSLPYGAYQASIDVASPAIAQSETSFALVDSGTVQYTGSLSLSADKVLQGDSFTVEAIVANTGTALIERLPVRLVVTETHSGRVVVQRSDTVTVVPGESARISAQFNTLGWLLRAHTVSLQVDGSAIKTAMKTYSVLHQKAFSVYEAQPPVVAILSPTAGSFVPEAPVLRASAYDLLSNISLVEYRIQGGVWREMEPEPGSSAVYAAQLGALADGAHTAEVRASDTFGNQSPLQSVEFIVDSLPPRIAIEGVVNGERYDQVTPLIEISDLYLATAQVRLNGAAYESGTPVTKDGSYSLEVRASDLAGNTSVSAVTFFVGTGVSPSDEAPPVVSILQPAAGSYLKNAAELQVSAVDADSGVAEVVYQIGTGPWQGMQPTADPAQFSASLAHLTDGAYSVAVVAADLSGNRSDATSVAFVVDATAPVIRIEGVEREQKYLTAVTIRAQFLDLNLERGELQLNGQPFSNGALVEEPGVYVLTAYALDKAGNESHASVRFEILAADVLAPLVTIVQPTDGAVLTQAGQLVVNAVDEQSGMGTVEYRLNGGAWQELAAQADPEMFEAALGDLEAATHTVEARATDVAGNVSQPVSTRFTIAETTVPMVEIVQPASGSYLQEAGLLSVRVLSAVAIERTEYRLDGGPWLPVPGAGGDMFEVSLNTLSEGERRLEVRAIDMASTMSQVQQRRFYIDRTAPQVSVLRPEKSSYFNSQQAPLVVDALDAISGVASVEYRLGAGAWAAMAEQGSTYSVLLAQLAEGLQSLELRATDKAGNQAMLVHPFIVDTVAPLIEVRGVVNGQRFDPSTTPSLTPSIVVTDENLDSYQITLNGQTYVPGSSIALSLGTYQLVIEALDKAGNRSQATIGFVAGDAVTAAPIPVPLLDKDGVYFLLLLCMLGLAYRYGRWGSAR</sequence>
<feature type="domain" description="Fibronectin type-III" evidence="2">
    <location>
        <begin position="3708"/>
        <end position="3786"/>
    </location>
</feature>
<feature type="transmembrane region" description="Helical" evidence="1">
    <location>
        <begin position="5539"/>
        <end position="5556"/>
    </location>
</feature>
<dbReference type="Proteomes" id="UP000306236">
    <property type="component" value="Unassembled WGS sequence"/>
</dbReference>
<dbReference type="OrthoDB" id="8612583at2"/>
<dbReference type="InterPro" id="IPR011042">
    <property type="entry name" value="6-blade_b-propeller_TolB-like"/>
</dbReference>
<dbReference type="SUPFAM" id="SSF49265">
    <property type="entry name" value="Fibronectin type III"/>
    <property type="match status" value="1"/>
</dbReference>